<dbReference type="EMBL" id="DS469518">
    <property type="protein sequence ID" value="EDO47625.1"/>
    <property type="molecule type" value="Genomic_DNA"/>
</dbReference>
<dbReference type="PhylomeDB" id="A7RLL2"/>
<dbReference type="PROSITE" id="PS50092">
    <property type="entry name" value="TSP1"/>
    <property type="match status" value="6"/>
</dbReference>
<evidence type="ECO:0000256" key="3">
    <source>
        <dbReference type="ARBA" id="ARBA00022525"/>
    </source>
</evidence>
<comment type="subcellular location">
    <subcellularLocation>
        <location evidence="1">Membrane</location>
        <topology evidence="1">Single-pass membrane protein</topology>
    </subcellularLocation>
    <subcellularLocation>
        <location evidence="2">Secreted</location>
    </subcellularLocation>
</comment>
<dbReference type="SMART" id="SM00209">
    <property type="entry name" value="TSP1"/>
    <property type="match status" value="6"/>
</dbReference>
<protein>
    <submittedName>
        <fullName evidence="10">Uncharacterized protein</fullName>
    </submittedName>
</protein>
<keyword evidence="6" id="KW-0677">Repeat</keyword>
<evidence type="ECO:0000256" key="7">
    <source>
        <dbReference type="ARBA" id="ARBA00022989"/>
    </source>
</evidence>
<dbReference type="InterPro" id="IPR000884">
    <property type="entry name" value="TSP1_rpt"/>
</dbReference>
<dbReference type="InterPro" id="IPR036383">
    <property type="entry name" value="TSP1_rpt_sf"/>
</dbReference>
<keyword evidence="4" id="KW-0812">Transmembrane</keyword>
<dbReference type="OMA" id="ILTYTRS"/>
<dbReference type="PANTHER" id="PTHR22906:SF43">
    <property type="entry name" value="PROPERDIN"/>
    <property type="match status" value="1"/>
</dbReference>
<feature type="non-terminal residue" evidence="10">
    <location>
        <position position="362"/>
    </location>
</feature>
<keyword evidence="11" id="KW-1185">Reference proteome</keyword>
<dbReference type="InterPro" id="IPR052065">
    <property type="entry name" value="Compl_asym_regulator"/>
</dbReference>
<evidence type="ECO:0000313" key="11">
    <source>
        <dbReference type="Proteomes" id="UP000001593"/>
    </source>
</evidence>
<evidence type="ECO:0000256" key="8">
    <source>
        <dbReference type="ARBA" id="ARBA00023136"/>
    </source>
</evidence>
<evidence type="ECO:0000256" key="5">
    <source>
        <dbReference type="ARBA" id="ARBA00022729"/>
    </source>
</evidence>
<keyword evidence="7" id="KW-1133">Transmembrane helix</keyword>
<keyword evidence="9" id="KW-1015">Disulfide bond</keyword>
<evidence type="ECO:0000256" key="2">
    <source>
        <dbReference type="ARBA" id="ARBA00004613"/>
    </source>
</evidence>
<dbReference type="Gene3D" id="2.20.100.10">
    <property type="entry name" value="Thrombospondin type-1 (TSP1) repeat"/>
    <property type="match status" value="6"/>
</dbReference>
<dbReference type="GO" id="GO:0016020">
    <property type="term" value="C:membrane"/>
    <property type="evidence" value="ECO:0007669"/>
    <property type="project" value="UniProtKB-SubCell"/>
</dbReference>
<dbReference type="InParanoid" id="A7RLL2"/>
<reference evidence="10 11" key="1">
    <citation type="journal article" date="2007" name="Science">
        <title>Sea anemone genome reveals ancestral eumetazoan gene repertoire and genomic organization.</title>
        <authorList>
            <person name="Putnam N.H."/>
            <person name="Srivastava M."/>
            <person name="Hellsten U."/>
            <person name="Dirks B."/>
            <person name="Chapman J."/>
            <person name="Salamov A."/>
            <person name="Terry A."/>
            <person name="Shapiro H."/>
            <person name="Lindquist E."/>
            <person name="Kapitonov V.V."/>
            <person name="Jurka J."/>
            <person name="Genikhovich G."/>
            <person name="Grigoriev I.V."/>
            <person name="Lucas S.M."/>
            <person name="Steele R.E."/>
            <person name="Finnerty J.R."/>
            <person name="Technau U."/>
            <person name="Martindale M.Q."/>
            <person name="Rokhsar D.S."/>
        </authorList>
    </citation>
    <scope>NUCLEOTIDE SEQUENCE [LARGE SCALE GENOMIC DNA]</scope>
    <source>
        <strain evidence="11">CH2 X CH6</strain>
    </source>
</reference>
<proteinExistence type="predicted"/>
<dbReference type="PANTHER" id="PTHR22906">
    <property type="entry name" value="PROPERDIN"/>
    <property type="match status" value="1"/>
</dbReference>
<evidence type="ECO:0000256" key="1">
    <source>
        <dbReference type="ARBA" id="ARBA00004167"/>
    </source>
</evidence>
<dbReference type="eggNOG" id="KOG4475">
    <property type="taxonomic scope" value="Eukaryota"/>
</dbReference>
<evidence type="ECO:0000256" key="6">
    <source>
        <dbReference type="ARBA" id="ARBA00022737"/>
    </source>
</evidence>
<evidence type="ECO:0000256" key="9">
    <source>
        <dbReference type="ARBA" id="ARBA00023157"/>
    </source>
</evidence>
<evidence type="ECO:0000313" key="10">
    <source>
        <dbReference type="EMBL" id="EDO47625.1"/>
    </source>
</evidence>
<name>A7RLL2_NEMVE</name>
<sequence length="362" mass="38579">MCDLQACPINGGYSPWSNWTKCSVTCGNGTKTRSRNCTNPEPLHGGNNCTNLGPNSQTIMCDLQACPINGGYSPWSNWTKCSVTCGNGTKTRSRNCTNPEPLHGGNNCTNLGPNSQTIMCDLQACPINGGYSPWSNWTKCSVTCGNGTKTRSRNCTNPEPLHGGNNCTNLGPNSQTIKCDLQACPINGGYSTWSNWTKCSVTCGNGTKTRSRNCTNPEPLHGGNNCTNLGPNSQTIMCDLQACPINGGYSSWSNWTKCSVTCGNGTKTRSRNCTNPEPLHGGNNCTNLGPNSQTIKCDLQACPINGSYSSWSNWTQCSVTCGNGTKTRSRNCTNPEPLHGGNNCTNLGPNNQTIKCDLPACP</sequence>
<dbReference type="Proteomes" id="UP000001593">
    <property type="component" value="Unassembled WGS sequence"/>
</dbReference>
<accession>A7RLL2</accession>
<dbReference type="HOGENOM" id="CLU_047129_0_0_1"/>
<dbReference type="SUPFAM" id="SSF82895">
    <property type="entry name" value="TSP-1 type 1 repeat"/>
    <property type="match status" value="6"/>
</dbReference>
<keyword evidence="3" id="KW-0964">Secreted</keyword>
<gene>
    <name evidence="10" type="ORF">NEMVEDRAFT_v1g86049</name>
</gene>
<dbReference type="AlphaFoldDB" id="A7RLL2"/>
<dbReference type="STRING" id="45351.A7RLL2"/>
<dbReference type="FunFam" id="2.20.100.10:FF:000080">
    <property type="entry name" value="SCO-spondin"/>
    <property type="match status" value="1"/>
</dbReference>
<dbReference type="FunFam" id="2.20.100.10:FF:000007">
    <property type="entry name" value="Thrombospondin 1"/>
    <property type="match status" value="5"/>
</dbReference>
<organism evidence="10 11">
    <name type="scientific">Nematostella vectensis</name>
    <name type="common">Starlet sea anemone</name>
    <dbReference type="NCBI Taxonomy" id="45351"/>
    <lineage>
        <taxon>Eukaryota</taxon>
        <taxon>Metazoa</taxon>
        <taxon>Cnidaria</taxon>
        <taxon>Anthozoa</taxon>
        <taxon>Hexacorallia</taxon>
        <taxon>Actiniaria</taxon>
        <taxon>Edwardsiidae</taxon>
        <taxon>Nematostella</taxon>
    </lineage>
</organism>
<keyword evidence="5" id="KW-0732">Signal</keyword>
<dbReference type="Pfam" id="PF00090">
    <property type="entry name" value="TSP_1"/>
    <property type="match status" value="6"/>
</dbReference>
<evidence type="ECO:0000256" key="4">
    <source>
        <dbReference type="ARBA" id="ARBA00022692"/>
    </source>
</evidence>
<keyword evidence="8" id="KW-0472">Membrane</keyword>